<dbReference type="SUPFAM" id="SSF50249">
    <property type="entry name" value="Nucleic acid-binding proteins"/>
    <property type="match status" value="2"/>
</dbReference>
<dbReference type="InterPro" id="IPR015187">
    <property type="entry name" value="BRCA2_OB_1"/>
</dbReference>
<evidence type="ECO:0000313" key="4">
    <source>
        <dbReference type="EMBL" id="GMF33737.1"/>
    </source>
</evidence>
<feature type="domain" description="Breast cancer type 2 susceptibility protein helical" evidence="3">
    <location>
        <begin position="209"/>
        <end position="293"/>
    </location>
</feature>
<feature type="region of interest" description="Disordered" evidence="1">
    <location>
        <begin position="94"/>
        <end position="115"/>
    </location>
</feature>
<accession>A0A9W7CM40</accession>
<protein>
    <submittedName>
        <fullName evidence="4">Unnamed protein product</fullName>
    </submittedName>
</protein>
<dbReference type="SUPFAM" id="SSF81872">
    <property type="entry name" value="BRCA2 helical domain"/>
    <property type="match status" value="1"/>
</dbReference>
<dbReference type="Proteomes" id="UP001165121">
    <property type="component" value="Unassembled WGS sequence"/>
</dbReference>
<dbReference type="PANTHER" id="PTHR11289:SF0">
    <property type="entry name" value="BREAST CANCER TYPE 2 SUSCEPTIBILITY PROTEIN"/>
    <property type="match status" value="1"/>
</dbReference>
<evidence type="ECO:0000256" key="1">
    <source>
        <dbReference type="SAM" id="MobiDB-lite"/>
    </source>
</evidence>
<comment type="caution">
    <text evidence="4">The sequence shown here is derived from an EMBL/GenBank/DDBJ whole genome shotgun (WGS) entry which is preliminary data.</text>
</comment>
<dbReference type="PANTHER" id="PTHR11289">
    <property type="entry name" value="BREAST CANCER TYPE 2 SUSCEPTIBILITY PROTEIN BRCA2"/>
    <property type="match status" value="1"/>
</dbReference>
<dbReference type="Pfam" id="PF09169">
    <property type="entry name" value="BRCA-2_helical"/>
    <property type="match status" value="1"/>
</dbReference>
<gene>
    <name evidence="4" type="ORF">Pfra01_000844600</name>
</gene>
<evidence type="ECO:0000259" key="2">
    <source>
        <dbReference type="Pfam" id="PF09103"/>
    </source>
</evidence>
<dbReference type="OrthoDB" id="21095at2759"/>
<proteinExistence type="predicted"/>
<dbReference type="InterPro" id="IPR015525">
    <property type="entry name" value="BRCA2"/>
</dbReference>
<dbReference type="InterPro" id="IPR012340">
    <property type="entry name" value="NA-bd_OB-fold"/>
</dbReference>
<evidence type="ECO:0000259" key="3">
    <source>
        <dbReference type="Pfam" id="PF09169"/>
    </source>
</evidence>
<feature type="domain" description="BRCA2 OB1" evidence="2">
    <location>
        <begin position="300"/>
        <end position="443"/>
    </location>
</feature>
<dbReference type="InterPro" id="IPR015252">
    <property type="entry name" value="BRCA2_hlx"/>
</dbReference>
<name>A0A9W7CM40_9STRA</name>
<dbReference type="InterPro" id="IPR036315">
    <property type="entry name" value="BRCA2_hlx_sf"/>
</dbReference>
<dbReference type="Gene3D" id="2.40.50.140">
    <property type="entry name" value="Nucleic acid-binding proteins"/>
    <property type="match status" value="2"/>
</dbReference>
<dbReference type="GO" id="GO:0006355">
    <property type="term" value="P:regulation of DNA-templated transcription"/>
    <property type="evidence" value="ECO:0007669"/>
    <property type="project" value="TreeGrafter"/>
</dbReference>
<organism evidence="4 5">
    <name type="scientific">Phytophthora fragariaefolia</name>
    <dbReference type="NCBI Taxonomy" id="1490495"/>
    <lineage>
        <taxon>Eukaryota</taxon>
        <taxon>Sar</taxon>
        <taxon>Stramenopiles</taxon>
        <taxon>Oomycota</taxon>
        <taxon>Peronosporomycetes</taxon>
        <taxon>Peronosporales</taxon>
        <taxon>Peronosporaceae</taxon>
        <taxon>Phytophthora</taxon>
    </lineage>
</organism>
<dbReference type="EMBL" id="BSXT01000764">
    <property type="protein sequence ID" value="GMF33737.1"/>
    <property type="molecule type" value="Genomic_DNA"/>
</dbReference>
<keyword evidence="5" id="KW-1185">Reference proteome</keyword>
<sequence length="1057" mass="119467">MTPSSDSNRCVRGQDTVTLFDRSQDVSDASLFDMPSCQARDLDKENVHPENVLVRQTAALEASKWQTTLNSKRLSSGLGGQYPDHHFVRQHQAKGVLRPSIGSRSNVNGKKRFRPPVASKKLGDVAPKNRQVPWSLKAPMSKKQKVCNSKTQPFVHKEVMKISFAVLMGLREDHELNQAMVGGGCNLSRFQVLGSITAENARNARFSHDGGLICSPESSDDAALGPRELYRQLRAGNHILKTMGATYAWFLNHYRWIVWKLAAMERSFPRLLMEKYLTKGQILKQMTYRYQRDLSNTQRSVLKKILNRDASSLSCMVLCVAAVLPFPVESSTPVGQELPPSWNMALVLTDGWYAVYAVPDAPLAAVLWKLHSNSRLIGTKIVTWNASLQNSTEGIDPLECAIVREPQWTNPLLAKEDLTQWPYLQLRYNSTRRVAFDTRLGAEKLHRVAPTKSRHQKQQPQVTFSLLKSVPLKSLEMGGGMVRSVRIRVLRVSPVLHLQAKEWTLGPRLICEEQLPLFFQLRSEYARRTLAKKYQNDEGNIVDEWLRDNQIDVPPPTPFIKVDVECTHPSSSEHRGVGCGILTIWRPPEELLSGGLKEGAEYYASSLTVNWKIDGGRGQDAFLRLSSTKHSGFEEAQEEISMDTLTQTSVERNQRVCVDVQQATTDYRTNYENGLDGRRNEKRPTIDVCVCVVLVADRETQDESSAAAKKQADISLLDPYLKPKESRYVEHVFVTDQSCHLMSIRVSGMEVSMPKKKGNSPLKSGSSSTFVFRRGNKNIWKEGTILCLSGLEVSHYDEQLRILDCVLVESTQIVSFPSKRSPFWNPFQLLQRELGVSSARGSPSRTPSSTFSKELSLLKKYVERDILRMDFIPSQECNEHHVEVVEQERLTQDLQAHEEGGAAIASDIEVSIPQNLHLRWDGKIIKVLPLVGSSTFMFPRDVIAYACVNMKTDDKAFRSVYLTRELLVTIKSLLQEASAMPKRLREKKDGTPESDYSLLQSVTDLLTEITQHRADSVLRFEVRQSTNERLINSWKPWERLHASYWMGVSISTTSTPK</sequence>
<evidence type="ECO:0000313" key="5">
    <source>
        <dbReference type="Proteomes" id="UP001165121"/>
    </source>
</evidence>
<dbReference type="AlphaFoldDB" id="A0A9W7CM40"/>
<reference evidence="4" key="1">
    <citation type="submission" date="2023-04" db="EMBL/GenBank/DDBJ databases">
        <title>Phytophthora fragariaefolia NBRC 109709.</title>
        <authorList>
            <person name="Ichikawa N."/>
            <person name="Sato H."/>
            <person name="Tonouchi N."/>
        </authorList>
    </citation>
    <scope>NUCLEOTIDE SEQUENCE</scope>
    <source>
        <strain evidence="4">NBRC 109709</strain>
    </source>
</reference>
<dbReference type="GO" id="GO:0000724">
    <property type="term" value="P:double-strand break repair via homologous recombination"/>
    <property type="evidence" value="ECO:0007669"/>
    <property type="project" value="InterPro"/>
</dbReference>
<dbReference type="Pfam" id="PF09103">
    <property type="entry name" value="BRCA-2_OB1"/>
    <property type="match status" value="1"/>
</dbReference>